<name>A0A2G9TM60_TELCI</name>
<feature type="non-terminal residue" evidence="3">
    <location>
        <position position="118"/>
    </location>
</feature>
<keyword evidence="2" id="KW-1133">Transmembrane helix</keyword>
<sequence>MQTYVAEIGELVRAQRRDEEEIDSLQDRISRSTVRAVPSLGARFLFVLVHAVAPIMSQFALQALKVYKFLGYLTLAQTALSLIIWMVSSLEEERNQAKNTPAAMASRAKKDVPEQDDV</sequence>
<organism evidence="3 4">
    <name type="scientific">Teladorsagia circumcincta</name>
    <name type="common">Brown stomach worm</name>
    <name type="synonym">Ostertagia circumcincta</name>
    <dbReference type="NCBI Taxonomy" id="45464"/>
    <lineage>
        <taxon>Eukaryota</taxon>
        <taxon>Metazoa</taxon>
        <taxon>Ecdysozoa</taxon>
        <taxon>Nematoda</taxon>
        <taxon>Chromadorea</taxon>
        <taxon>Rhabditida</taxon>
        <taxon>Rhabditina</taxon>
        <taxon>Rhabditomorpha</taxon>
        <taxon>Strongyloidea</taxon>
        <taxon>Trichostrongylidae</taxon>
        <taxon>Teladorsagia</taxon>
    </lineage>
</organism>
<keyword evidence="4" id="KW-1185">Reference proteome</keyword>
<keyword evidence="2" id="KW-0472">Membrane</keyword>
<reference evidence="3 4" key="1">
    <citation type="submission" date="2015-09" db="EMBL/GenBank/DDBJ databases">
        <title>Draft genome of the parasitic nematode Teladorsagia circumcincta isolate WARC Sus (inbred).</title>
        <authorList>
            <person name="Mitreva M."/>
        </authorList>
    </citation>
    <scope>NUCLEOTIDE SEQUENCE [LARGE SCALE GENOMIC DNA]</scope>
    <source>
        <strain evidence="3 4">S</strain>
    </source>
</reference>
<keyword evidence="2" id="KW-0812">Transmembrane</keyword>
<gene>
    <name evidence="3" type="ORF">TELCIR_19562</name>
</gene>
<accession>A0A2G9TM60</accession>
<feature type="transmembrane region" description="Helical" evidence="2">
    <location>
        <begin position="69"/>
        <end position="88"/>
    </location>
</feature>
<protein>
    <submittedName>
        <fullName evidence="3">Uncharacterized protein</fullName>
    </submittedName>
</protein>
<feature type="region of interest" description="Disordered" evidence="1">
    <location>
        <begin position="96"/>
        <end position="118"/>
    </location>
</feature>
<feature type="compositionally biased region" description="Basic and acidic residues" evidence="1">
    <location>
        <begin position="108"/>
        <end position="118"/>
    </location>
</feature>
<evidence type="ECO:0000313" key="3">
    <source>
        <dbReference type="EMBL" id="PIO58988.1"/>
    </source>
</evidence>
<evidence type="ECO:0000256" key="1">
    <source>
        <dbReference type="SAM" id="MobiDB-lite"/>
    </source>
</evidence>
<dbReference type="OrthoDB" id="6105938at2759"/>
<feature type="transmembrane region" description="Helical" evidence="2">
    <location>
        <begin position="40"/>
        <end position="63"/>
    </location>
</feature>
<dbReference type="Proteomes" id="UP000230423">
    <property type="component" value="Unassembled WGS sequence"/>
</dbReference>
<evidence type="ECO:0000256" key="2">
    <source>
        <dbReference type="SAM" id="Phobius"/>
    </source>
</evidence>
<dbReference type="EMBL" id="KZ359163">
    <property type="protein sequence ID" value="PIO58988.1"/>
    <property type="molecule type" value="Genomic_DNA"/>
</dbReference>
<proteinExistence type="predicted"/>
<dbReference type="AlphaFoldDB" id="A0A2G9TM60"/>
<evidence type="ECO:0000313" key="4">
    <source>
        <dbReference type="Proteomes" id="UP000230423"/>
    </source>
</evidence>